<dbReference type="Gene3D" id="3.40.50.12370">
    <property type="match status" value="1"/>
</dbReference>
<comment type="caution">
    <text evidence="2">The sequence shown here is derived from an EMBL/GenBank/DDBJ whole genome shotgun (WGS) entry which is preliminary data.</text>
</comment>
<feature type="domain" description="UspA" evidence="1">
    <location>
        <begin position="18"/>
        <end position="135"/>
    </location>
</feature>
<name>A0A7Y9E4X3_9ACTN</name>
<reference evidence="2 3" key="1">
    <citation type="submission" date="2020-07" db="EMBL/GenBank/DDBJ databases">
        <title>Sequencing the genomes of 1000 actinobacteria strains.</title>
        <authorList>
            <person name="Klenk H.-P."/>
        </authorList>
    </citation>
    <scope>NUCLEOTIDE SEQUENCE [LARGE SCALE GENOMIC DNA]</scope>
    <source>
        <strain evidence="2 3">DSM 21350</strain>
    </source>
</reference>
<dbReference type="InterPro" id="IPR006016">
    <property type="entry name" value="UspA"/>
</dbReference>
<evidence type="ECO:0000313" key="3">
    <source>
        <dbReference type="Proteomes" id="UP000535511"/>
    </source>
</evidence>
<dbReference type="CDD" id="cd00293">
    <property type="entry name" value="USP-like"/>
    <property type="match status" value="1"/>
</dbReference>
<dbReference type="Pfam" id="PF00582">
    <property type="entry name" value="Usp"/>
    <property type="match status" value="1"/>
</dbReference>
<organism evidence="2 3">
    <name type="scientific">Nocardioides panaciterrulae</name>
    <dbReference type="NCBI Taxonomy" id="661492"/>
    <lineage>
        <taxon>Bacteria</taxon>
        <taxon>Bacillati</taxon>
        <taxon>Actinomycetota</taxon>
        <taxon>Actinomycetes</taxon>
        <taxon>Propionibacteriales</taxon>
        <taxon>Nocardioidaceae</taxon>
        <taxon>Nocardioides</taxon>
    </lineage>
</organism>
<dbReference type="Proteomes" id="UP000535511">
    <property type="component" value="Unassembled WGS sequence"/>
</dbReference>
<accession>A0A7Y9E4X3</accession>
<dbReference type="SUPFAM" id="SSF52402">
    <property type="entry name" value="Adenine nucleotide alpha hydrolases-like"/>
    <property type="match status" value="1"/>
</dbReference>
<dbReference type="RefSeq" id="WP_179662966.1">
    <property type="nucleotide sequence ID" value="NZ_JACCBG010000001.1"/>
</dbReference>
<dbReference type="AlphaFoldDB" id="A0A7Y9E4X3"/>
<keyword evidence="3" id="KW-1185">Reference proteome</keyword>
<evidence type="ECO:0000259" key="1">
    <source>
        <dbReference type="Pfam" id="PF00582"/>
    </source>
</evidence>
<protein>
    <submittedName>
        <fullName evidence="2">Nucleotide-binding universal stress UspA family protein</fullName>
    </submittedName>
</protein>
<dbReference type="EMBL" id="JACCBG010000001">
    <property type="protein sequence ID" value="NYD41190.1"/>
    <property type="molecule type" value="Genomic_DNA"/>
</dbReference>
<sequence>MAVRPLSVEPPAQDARAPILVAVDDEAVPALAYAVPAARRAGCGLHLLHVIPPGASPQACDRGERLLQAVAVSASAMAEGLRVTTELAHAAPVTEAILRRATGARQLVLQCRDEREDSTCARLACHAPCPVVLVPRPGAREVASPPPARFEVAPAVPEALP</sequence>
<gene>
    <name evidence="2" type="ORF">BJZ21_001273</name>
</gene>
<proteinExistence type="predicted"/>
<evidence type="ECO:0000313" key="2">
    <source>
        <dbReference type="EMBL" id="NYD41190.1"/>
    </source>
</evidence>